<comment type="caution">
    <text evidence="4">The sequence shown here is derived from an EMBL/GenBank/DDBJ whole genome shotgun (WGS) entry which is preliminary data.</text>
</comment>
<dbReference type="Pfam" id="PF11027">
    <property type="entry name" value="DUF2615"/>
    <property type="match status" value="1"/>
</dbReference>
<feature type="region of interest" description="Disordered" evidence="2">
    <location>
        <begin position="168"/>
        <end position="193"/>
    </location>
</feature>
<evidence type="ECO:0000256" key="1">
    <source>
        <dbReference type="ARBA" id="ARBA00017902"/>
    </source>
</evidence>
<reference evidence="4" key="1">
    <citation type="submission" date="2021-02" db="EMBL/GenBank/DDBJ databases">
        <authorList>
            <person name="Nowell W R."/>
        </authorList>
    </citation>
    <scope>NUCLEOTIDE SEQUENCE</scope>
</reference>
<dbReference type="GO" id="GO:0005783">
    <property type="term" value="C:endoplasmic reticulum"/>
    <property type="evidence" value="ECO:0007669"/>
    <property type="project" value="TreeGrafter"/>
</dbReference>
<sequence>MIHLLRFQTIVLDRMMESSRLQNISLNKINSENKSYKVHKWSEIRSLQSSKNICVFYSHFKYLFFFKIMDGAGGNPGDAGGGFDPCECINMFQMNHEHAMNRLTNMLRNAQTTCTDTECFTSPLPGQPNTGEGHGDTGTMNMYLMLAIWLAIAFLLFIFRPRTIRNNREPLGKQDNQDRRPDNHQDPPGPEVH</sequence>
<keyword evidence="3" id="KW-0472">Membrane</keyword>
<keyword evidence="3" id="KW-1133">Transmembrane helix</keyword>
<dbReference type="OrthoDB" id="10054061at2759"/>
<name>A0A813RTV4_ADIRI</name>
<feature type="transmembrane region" description="Helical" evidence="3">
    <location>
        <begin position="140"/>
        <end position="159"/>
    </location>
</feature>
<gene>
    <name evidence="4" type="ORF">EDS130_LOCUS4047</name>
</gene>
<protein>
    <recommendedName>
        <fullName evidence="1">Small integral membrane protein 14</fullName>
    </recommendedName>
</protein>
<evidence type="ECO:0000313" key="5">
    <source>
        <dbReference type="Proteomes" id="UP000663852"/>
    </source>
</evidence>
<dbReference type="Proteomes" id="UP000663852">
    <property type="component" value="Unassembled WGS sequence"/>
</dbReference>
<evidence type="ECO:0000313" key="4">
    <source>
        <dbReference type="EMBL" id="CAF0785057.1"/>
    </source>
</evidence>
<accession>A0A813RTV4</accession>
<evidence type="ECO:0000256" key="3">
    <source>
        <dbReference type="SAM" id="Phobius"/>
    </source>
</evidence>
<proteinExistence type="predicted"/>
<feature type="compositionally biased region" description="Basic and acidic residues" evidence="2">
    <location>
        <begin position="168"/>
        <end position="185"/>
    </location>
</feature>
<keyword evidence="3" id="KW-0812">Transmembrane</keyword>
<organism evidence="4 5">
    <name type="scientific">Adineta ricciae</name>
    <name type="common">Rotifer</name>
    <dbReference type="NCBI Taxonomy" id="249248"/>
    <lineage>
        <taxon>Eukaryota</taxon>
        <taxon>Metazoa</taxon>
        <taxon>Spiralia</taxon>
        <taxon>Gnathifera</taxon>
        <taxon>Rotifera</taxon>
        <taxon>Eurotatoria</taxon>
        <taxon>Bdelloidea</taxon>
        <taxon>Adinetida</taxon>
        <taxon>Adinetidae</taxon>
        <taxon>Adineta</taxon>
    </lineage>
</organism>
<dbReference type="InterPro" id="IPR020309">
    <property type="entry name" value="Smim-14"/>
</dbReference>
<dbReference type="EMBL" id="CAJNOJ010000010">
    <property type="protein sequence ID" value="CAF0785057.1"/>
    <property type="molecule type" value="Genomic_DNA"/>
</dbReference>
<dbReference type="PANTHER" id="PTHR31019">
    <property type="entry name" value="SMALL INTEGRAL MEMBRANE PROTEIN 14"/>
    <property type="match status" value="1"/>
</dbReference>
<dbReference type="PANTHER" id="PTHR31019:SF1">
    <property type="entry name" value="SMALL INTEGRAL MEMBRANE PROTEIN 14"/>
    <property type="match status" value="1"/>
</dbReference>
<dbReference type="AlphaFoldDB" id="A0A813RTV4"/>
<evidence type="ECO:0000256" key="2">
    <source>
        <dbReference type="SAM" id="MobiDB-lite"/>
    </source>
</evidence>